<proteinExistence type="predicted"/>
<gene>
    <name evidence="1" type="ORF">VCS650_LOCUS10757</name>
</gene>
<reference evidence="1" key="1">
    <citation type="submission" date="2021-02" db="EMBL/GenBank/DDBJ databases">
        <authorList>
            <person name="Nowell W R."/>
        </authorList>
    </citation>
    <scope>NUCLEOTIDE SEQUENCE</scope>
</reference>
<comment type="caution">
    <text evidence="1">The sequence shown here is derived from an EMBL/GenBank/DDBJ whole genome shotgun (WGS) entry which is preliminary data.</text>
</comment>
<dbReference type="InterPro" id="IPR036291">
    <property type="entry name" value="NAD(P)-bd_dom_sf"/>
</dbReference>
<dbReference type="Proteomes" id="UP000663891">
    <property type="component" value="Unassembled WGS sequence"/>
</dbReference>
<dbReference type="AlphaFoldDB" id="A0A814BIG7"/>
<dbReference type="SUPFAM" id="SSF51735">
    <property type="entry name" value="NAD(P)-binding Rossmann-fold domains"/>
    <property type="match status" value="1"/>
</dbReference>
<dbReference type="Gene3D" id="3.40.50.720">
    <property type="entry name" value="NAD(P)-binding Rossmann-like Domain"/>
    <property type="match status" value="1"/>
</dbReference>
<sequence length="202" mass="22632">MNNEETNLVHLCPKYSGGCEHTPLTNDDLLKLTDQQGQLIYGPTFTIATICEPMVFGPSVNGFKTSDDIHTSNGMIWSVVTSGKDAKVPEIRTPWQVDVRDVARTHIAALEQMTDTNERYLIAAETWSHQRAIDIIHESTTIPTSIKDTTPIGTKGQRLSDHFDIDSSKAQKELGITFIPFEKTVEDLSLQFAQLQEKLQHH</sequence>
<protein>
    <submittedName>
        <fullName evidence="1">Uncharacterized protein</fullName>
    </submittedName>
</protein>
<accession>A0A814BIG7</accession>
<name>A0A814BIG7_9BILA</name>
<dbReference type="OrthoDB" id="2735536at2759"/>
<evidence type="ECO:0000313" key="2">
    <source>
        <dbReference type="Proteomes" id="UP000663891"/>
    </source>
</evidence>
<organism evidence="1 2">
    <name type="scientific">Adineta steineri</name>
    <dbReference type="NCBI Taxonomy" id="433720"/>
    <lineage>
        <taxon>Eukaryota</taxon>
        <taxon>Metazoa</taxon>
        <taxon>Spiralia</taxon>
        <taxon>Gnathifera</taxon>
        <taxon>Rotifera</taxon>
        <taxon>Eurotatoria</taxon>
        <taxon>Bdelloidea</taxon>
        <taxon>Adinetida</taxon>
        <taxon>Adinetidae</taxon>
        <taxon>Adineta</taxon>
    </lineage>
</organism>
<dbReference type="EMBL" id="CAJNON010000078">
    <property type="protein sequence ID" value="CAF0927972.1"/>
    <property type="molecule type" value="Genomic_DNA"/>
</dbReference>
<evidence type="ECO:0000313" key="1">
    <source>
        <dbReference type="EMBL" id="CAF0927972.1"/>
    </source>
</evidence>